<gene>
    <name evidence="2" type="ORF">HNQ41_001955</name>
</gene>
<evidence type="ECO:0000313" key="2">
    <source>
        <dbReference type="EMBL" id="MBB5173765.1"/>
    </source>
</evidence>
<name>A0A840QQX2_9BACI</name>
<dbReference type="NCBIfam" id="TIGR03826">
    <property type="entry name" value="YvyF"/>
    <property type="match status" value="1"/>
</dbReference>
<feature type="region of interest" description="Disordered" evidence="1">
    <location>
        <begin position="118"/>
        <end position="145"/>
    </location>
</feature>
<reference evidence="2 3" key="1">
    <citation type="submission" date="2020-08" db="EMBL/GenBank/DDBJ databases">
        <title>Genomic Encyclopedia of Type Strains, Phase IV (KMG-IV): sequencing the most valuable type-strain genomes for metagenomic binning, comparative biology and taxonomic classification.</title>
        <authorList>
            <person name="Goeker M."/>
        </authorList>
    </citation>
    <scope>NUCLEOTIDE SEQUENCE [LARGE SCALE GENOMIC DNA]</scope>
    <source>
        <strain evidence="2 3">DSM 24696</strain>
    </source>
</reference>
<accession>A0A840QQX2</accession>
<proteinExistence type="predicted"/>
<comment type="caution">
    <text evidence="2">The sequence shown here is derived from an EMBL/GenBank/DDBJ whole genome shotgun (WGS) entry which is preliminary data.</text>
</comment>
<sequence>MGELANCPRCGEVFVKALRSVCSNCYQEVEEMFRTVFNYIRKRENRTATMRQVVEGTGVSEDQIIRFIKEGRLKLSQFPNLTYPCESCGSEIREGRICESCRTGIKSDLKHEEDLKAVEERQKQEERDRNRTYHSLNGKINRPKY</sequence>
<feature type="compositionally biased region" description="Basic and acidic residues" evidence="1">
    <location>
        <begin position="118"/>
        <end position="131"/>
    </location>
</feature>
<organism evidence="2 3">
    <name type="scientific">Texcoconibacillus texcoconensis</name>
    <dbReference type="NCBI Taxonomy" id="1095777"/>
    <lineage>
        <taxon>Bacteria</taxon>
        <taxon>Bacillati</taxon>
        <taxon>Bacillota</taxon>
        <taxon>Bacilli</taxon>
        <taxon>Bacillales</taxon>
        <taxon>Bacillaceae</taxon>
        <taxon>Texcoconibacillus</taxon>
    </lineage>
</organism>
<dbReference type="InterPro" id="IPR022258">
    <property type="entry name" value="Flagellar_operon_YvyF"/>
</dbReference>
<dbReference type="RefSeq" id="WP_184664207.1">
    <property type="nucleotide sequence ID" value="NZ_JACHHB010000008.1"/>
</dbReference>
<dbReference type="Proteomes" id="UP000551878">
    <property type="component" value="Unassembled WGS sequence"/>
</dbReference>
<protein>
    <submittedName>
        <fullName evidence="2">Flagellar operon protein (TIGR03826 family)</fullName>
    </submittedName>
</protein>
<keyword evidence="3" id="KW-1185">Reference proteome</keyword>
<evidence type="ECO:0000313" key="3">
    <source>
        <dbReference type="Proteomes" id="UP000551878"/>
    </source>
</evidence>
<keyword evidence="2" id="KW-0966">Cell projection</keyword>
<evidence type="ECO:0000256" key="1">
    <source>
        <dbReference type="SAM" id="MobiDB-lite"/>
    </source>
</evidence>
<dbReference type="AlphaFoldDB" id="A0A840QQX2"/>
<keyword evidence="2" id="KW-0282">Flagellum</keyword>
<dbReference type="EMBL" id="JACHHB010000008">
    <property type="protein sequence ID" value="MBB5173765.1"/>
    <property type="molecule type" value="Genomic_DNA"/>
</dbReference>
<keyword evidence="2" id="KW-0969">Cilium</keyword>